<feature type="domain" description="Shelterin complex subunit TPP1/Est3" evidence="7">
    <location>
        <begin position="13"/>
        <end position="152"/>
    </location>
</feature>
<feature type="region of interest" description="Disordered" evidence="6">
    <location>
        <begin position="550"/>
        <end position="630"/>
    </location>
</feature>
<evidence type="ECO:0000256" key="5">
    <source>
        <dbReference type="ARBA" id="ARBA00023242"/>
    </source>
</evidence>
<feature type="compositionally biased region" description="Polar residues" evidence="6">
    <location>
        <begin position="614"/>
        <end position="628"/>
    </location>
</feature>
<dbReference type="GO" id="GO:0007004">
    <property type="term" value="P:telomere maintenance via telomerase"/>
    <property type="evidence" value="ECO:0007669"/>
    <property type="project" value="InterPro"/>
</dbReference>
<feature type="compositionally biased region" description="Low complexity" evidence="6">
    <location>
        <begin position="331"/>
        <end position="348"/>
    </location>
</feature>
<keyword evidence="9" id="KW-1185">Reference proteome</keyword>
<evidence type="ECO:0000313" key="8">
    <source>
        <dbReference type="EMBL" id="KAG5261526.1"/>
    </source>
</evidence>
<dbReference type="Proteomes" id="UP000823561">
    <property type="component" value="Chromosome 23"/>
</dbReference>
<dbReference type="AlphaFoldDB" id="A0AAV6FI41"/>
<protein>
    <recommendedName>
        <fullName evidence="7">Shelterin complex subunit TPP1/Est3 domain-containing protein</fullName>
    </recommendedName>
</protein>
<evidence type="ECO:0000256" key="6">
    <source>
        <dbReference type="SAM" id="MobiDB-lite"/>
    </source>
</evidence>
<evidence type="ECO:0000256" key="3">
    <source>
        <dbReference type="ARBA" id="ARBA00022454"/>
    </source>
</evidence>
<feature type="region of interest" description="Disordered" evidence="6">
    <location>
        <begin position="331"/>
        <end position="387"/>
    </location>
</feature>
<evidence type="ECO:0000256" key="1">
    <source>
        <dbReference type="ARBA" id="ARBA00004123"/>
    </source>
</evidence>
<evidence type="ECO:0000256" key="4">
    <source>
        <dbReference type="ARBA" id="ARBA00022895"/>
    </source>
</evidence>
<dbReference type="GO" id="GO:0042162">
    <property type="term" value="F:telomeric DNA binding"/>
    <property type="evidence" value="ECO:0007669"/>
    <property type="project" value="InterPro"/>
</dbReference>
<accession>A0AAV6FI41</accession>
<dbReference type="EMBL" id="JADWDJ010000023">
    <property type="protein sequence ID" value="KAG5261526.1"/>
    <property type="molecule type" value="Genomic_DNA"/>
</dbReference>
<feature type="compositionally biased region" description="Polar residues" evidence="6">
    <location>
        <begin position="550"/>
        <end position="572"/>
    </location>
</feature>
<feature type="compositionally biased region" description="Polar residues" evidence="6">
    <location>
        <begin position="353"/>
        <end position="368"/>
    </location>
</feature>
<sequence>MRRLGRNHTDPEPWIEQLVLNYETAIPPDKAVKATVIGVKDLTESQDETDASCVLYLSDGVVHIPAVLTTQAWSRLQDMEERESYSGLENAIVCVKNLQLNFHMEPERDNCQFYVTVNQISTIGQGSSHNAVPNCATLPSIKEQIRKTWRSRTDESSSQSQSILRLTDLLDAWVTDGGTQVTPQEVIDRPTPLPGPTPARHNKGFPTPPGPTHSRKNTPPVSCSSFRNMYAPTQATPSHCTVDSPAEPSSSHHHCVAPPTSGQRPQSLDDGSKLALIRKIMSRLAHPTLPLSNDDVTAPTQWHQDRLSYKGEECFSVPGYHLLRERIATATAASTSRSPPSSLVPPLSDKQVDQPTTTQNEGPDQLPSSGERVDDSPRSSRYAESVHEGGGWDVFAPVVDVLRSLSPSELSATPEDMQILQSQSASVLPENLPLLQSQSATAQNLPLIEPQSDSATPENLPVTKVPSDSDTTEDGLLTKIQSDSATPENLPLIQSQSASATPRKLPLLHGLTSLCTPENLRHLDSQLGSTSPEQFPLHQSLLARLSSAPIGSSTQNVSSNGSRAQKTGSTLPPYQPQLPLVISPSQLSGKRSTPRPSPEEEDDTKAPRSPPSWIAQTQQTGSNHNEVASQPKRRMFASPSEQSWVHKDGSAFYYKYQASVQDMCALGRFTVPPEMIQWSVRYLLASASPHTSAEEPGQRTEAPEP</sequence>
<dbReference type="Pfam" id="PF10341">
    <property type="entry name" value="TPP1"/>
    <property type="match status" value="1"/>
</dbReference>
<dbReference type="GO" id="GO:0032211">
    <property type="term" value="P:negative regulation of telomere maintenance via telomerase"/>
    <property type="evidence" value="ECO:0007669"/>
    <property type="project" value="TreeGrafter"/>
</dbReference>
<comment type="subcellular location">
    <subcellularLocation>
        <location evidence="2">Chromosome</location>
        <location evidence="2">Telomere</location>
    </subcellularLocation>
    <subcellularLocation>
        <location evidence="1">Nucleus</location>
    </subcellularLocation>
</comment>
<reference evidence="8" key="1">
    <citation type="submission" date="2020-10" db="EMBL/GenBank/DDBJ databases">
        <title>Chromosome-scale genome assembly of the Allis shad, Alosa alosa.</title>
        <authorList>
            <person name="Margot Z."/>
            <person name="Christophe K."/>
            <person name="Cabau C."/>
            <person name="Louis A."/>
            <person name="Berthelot C."/>
            <person name="Parey E."/>
            <person name="Roest Crollius H."/>
            <person name="Montfort J."/>
            <person name="Robinson-Rechavi M."/>
            <person name="Bucao C."/>
            <person name="Bouchez O."/>
            <person name="Gislard M."/>
            <person name="Lluch J."/>
            <person name="Milhes M."/>
            <person name="Lampietro C."/>
            <person name="Lopez Roques C."/>
            <person name="Donnadieu C."/>
            <person name="Braasch I."/>
            <person name="Desvignes T."/>
            <person name="Postlethwait J."/>
            <person name="Bobe J."/>
            <person name="Guiguen Y."/>
        </authorList>
    </citation>
    <scope>NUCLEOTIDE SEQUENCE</scope>
    <source>
        <strain evidence="8">M-15738</strain>
        <tissue evidence="8">Blood</tissue>
    </source>
</reference>
<dbReference type="InterPro" id="IPR028631">
    <property type="entry name" value="ACD"/>
</dbReference>
<name>A0AAV6FI41_9TELE</name>
<evidence type="ECO:0000259" key="7">
    <source>
        <dbReference type="Pfam" id="PF10341"/>
    </source>
</evidence>
<dbReference type="InterPro" id="IPR019437">
    <property type="entry name" value="TPP1/Est3"/>
</dbReference>
<feature type="region of interest" description="Disordered" evidence="6">
    <location>
        <begin position="449"/>
        <end position="473"/>
    </location>
</feature>
<keyword evidence="5" id="KW-0539">Nucleus</keyword>
<keyword evidence="3" id="KW-0158">Chromosome</keyword>
<dbReference type="GO" id="GO:0016233">
    <property type="term" value="P:telomere capping"/>
    <property type="evidence" value="ECO:0007669"/>
    <property type="project" value="InterPro"/>
</dbReference>
<dbReference type="GO" id="GO:0005697">
    <property type="term" value="C:telomerase holoenzyme complex"/>
    <property type="evidence" value="ECO:0007669"/>
    <property type="project" value="InterPro"/>
</dbReference>
<dbReference type="GO" id="GO:0070198">
    <property type="term" value="P:protein localization to chromosome, telomeric region"/>
    <property type="evidence" value="ECO:0007669"/>
    <property type="project" value="TreeGrafter"/>
</dbReference>
<evidence type="ECO:0000313" key="9">
    <source>
        <dbReference type="Proteomes" id="UP000823561"/>
    </source>
</evidence>
<proteinExistence type="predicted"/>
<dbReference type="PANTHER" id="PTHR14487:SF3">
    <property type="entry name" value="ADRENOCORTICAL DYSPLASIA PROTEIN HOMOLOG"/>
    <property type="match status" value="1"/>
</dbReference>
<keyword evidence="4" id="KW-0779">Telomere</keyword>
<gene>
    <name evidence="8" type="ORF">AALO_G00285260</name>
</gene>
<feature type="region of interest" description="Disordered" evidence="6">
    <location>
        <begin position="180"/>
        <end position="269"/>
    </location>
</feature>
<organism evidence="8 9">
    <name type="scientific">Alosa alosa</name>
    <name type="common">allis shad</name>
    <dbReference type="NCBI Taxonomy" id="278164"/>
    <lineage>
        <taxon>Eukaryota</taxon>
        <taxon>Metazoa</taxon>
        <taxon>Chordata</taxon>
        <taxon>Craniata</taxon>
        <taxon>Vertebrata</taxon>
        <taxon>Euteleostomi</taxon>
        <taxon>Actinopterygii</taxon>
        <taxon>Neopterygii</taxon>
        <taxon>Teleostei</taxon>
        <taxon>Clupei</taxon>
        <taxon>Clupeiformes</taxon>
        <taxon>Clupeoidei</taxon>
        <taxon>Clupeidae</taxon>
        <taxon>Alosa</taxon>
    </lineage>
</organism>
<dbReference type="Gene3D" id="2.40.50.960">
    <property type="match status" value="1"/>
</dbReference>
<dbReference type="GO" id="GO:0070187">
    <property type="term" value="C:shelterin complex"/>
    <property type="evidence" value="ECO:0007669"/>
    <property type="project" value="InterPro"/>
</dbReference>
<dbReference type="PANTHER" id="PTHR14487">
    <property type="entry name" value="ADRENOCORTICAL DYSPLASIA PROTEIN ACD"/>
    <property type="match status" value="1"/>
</dbReference>
<comment type="caution">
    <text evidence="8">The sequence shown here is derived from an EMBL/GenBank/DDBJ whole genome shotgun (WGS) entry which is preliminary data.</text>
</comment>
<evidence type="ECO:0000256" key="2">
    <source>
        <dbReference type="ARBA" id="ARBA00004574"/>
    </source>
</evidence>
<feature type="compositionally biased region" description="Polar residues" evidence="6">
    <location>
        <begin position="217"/>
        <end position="241"/>
    </location>
</feature>